<protein>
    <recommendedName>
        <fullName evidence="3">SMARCC C-terminal domain-containing protein</fullName>
    </recommendedName>
</protein>
<dbReference type="Pfam" id="PF16495">
    <property type="entry name" value="SWIRM-assoc_1"/>
    <property type="match status" value="1"/>
</dbReference>
<evidence type="ECO:0000313" key="4">
    <source>
        <dbReference type="EMBL" id="CAD6343512.1"/>
    </source>
</evidence>
<evidence type="ECO:0000259" key="3">
    <source>
        <dbReference type="Pfam" id="PF16495"/>
    </source>
</evidence>
<name>A0A811SSI8_9POAL</name>
<reference evidence="4" key="1">
    <citation type="submission" date="2020-10" db="EMBL/GenBank/DDBJ databases">
        <authorList>
            <person name="Han B."/>
            <person name="Lu T."/>
            <person name="Zhao Q."/>
            <person name="Huang X."/>
            <person name="Zhao Y."/>
        </authorList>
    </citation>
    <scope>NUCLEOTIDE SEQUENCE</scope>
</reference>
<feature type="compositionally biased region" description="Polar residues" evidence="2">
    <location>
        <begin position="9"/>
        <end position="26"/>
    </location>
</feature>
<sequence length="130" mass="14168">MHADGMGNGTNPKFGNHNGASPSVSPENVKHAAMFGLSAAAMKSKLFADQEEREVQRLAATVINHQLKRLELKLKQFAEVETLLLKECEQVERVRQRISAERVRMRSALLGPTGSGLPGAVAPCHQIQQA</sequence>
<dbReference type="AlphaFoldDB" id="A0A811SSI8"/>
<dbReference type="PANTHER" id="PTHR12802">
    <property type="entry name" value="SWI/SNF COMPLEX-RELATED"/>
    <property type="match status" value="1"/>
</dbReference>
<accession>A0A811SSI8</accession>
<feature type="region of interest" description="Disordered" evidence="2">
    <location>
        <begin position="1"/>
        <end position="27"/>
    </location>
</feature>
<dbReference type="PANTHER" id="PTHR12802:SF61">
    <property type="entry name" value="SWI_SNF COMPLEX SUBUNIT SWI3C"/>
    <property type="match status" value="1"/>
</dbReference>
<gene>
    <name evidence="4" type="ORF">NCGR_LOCUS67610</name>
</gene>
<keyword evidence="1" id="KW-0539">Nucleus</keyword>
<dbReference type="InterPro" id="IPR032451">
    <property type="entry name" value="SMARCC_C"/>
</dbReference>
<keyword evidence="5" id="KW-1185">Reference proteome</keyword>
<proteinExistence type="predicted"/>
<dbReference type="EMBL" id="CAJGYO010000784">
    <property type="protein sequence ID" value="CAD6343512.1"/>
    <property type="molecule type" value="Genomic_DNA"/>
</dbReference>
<comment type="caution">
    <text evidence="4">The sequence shown here is derived from an EMBL/GenBank/DDBJ whole genome shotgun (WGS) entry which is preliminary data.</text>
</comment>
<organism evidence="4 5">
    <name type="scientific">Miscanthus lutarioriparius</name>
    <dbReference type="NCBI Taxonomy" id="422564"/>
    <lineage>
        <taxon>Eukaryota</taxon>
        <taxon>Viridiplantae</taxon>
        <taxon>Streptophyta</taxon>
        <taxon>Embryophyta</taxon>
        <taxon>Tracheophyta</taxon>
        <taxon>Spermatophyta</taxon>
        <taxon>Magnoliopsida</taxon>
        <taxon>Liliopsida</taxon>
        <taxon>Poales</taxon>
        <taxon>Poaceae</taxon>
        <taxon>PACMAD clade</taxon>
        <taxon>Panicoideae</taxon>
        <taxon>Andropogonodae</taxon>
        <taxon>Andropogoneae</taxon>
        <taxon>Saccharinae</taxon>
        <taxon>Miscanthus</taxon>
    </lineage>
</organism>
<dbReference type="OrthoDB" id="118550at2759"/>
<evidence type="ECO:0000256" key="2">
    <source>
        <dbReference type="SAM" id="MobiDB-lite"/>
    </source>
</evidence>
<dbReference type="Proteomes" id="UP000604825">
    <property type="component" value="Unassembled WGS sequence"/>
</dbReference>
<feature type="domain" description="SMARCC C-terminal" evidence="3">
    <location>
        <begin position="36"/>
        <end position="108"/>
    </location>
</feature>
<evidence type="ECO:0000313" key="5">
    <source>
        <dbReference type="Proteomes" id="UP000604825"/>
    </source>
</evidence>
<evidence type="ECO:0000256" key="1">
    <source>
        <dbReference type="ARBA" id="ARBA00023242"/>
    </source>
</evidence>